<name>A0A1F5PI74_9BACT</name>
<feature type="chain" id="PRO_5009520382" evidence="2">
    <location>
        <begin position="22"/>
        <end position="393"/>
    </location>
</feature>
<feature type="signal peptide" evidence="2">
    <location>
        <begin position="1"/>
        <end position="21"/>
    </location>
</feature>
<protein>
    <submittedName>
        <fullName evidence="3">Uncharacterized protein</fullName>
    </submittedName>
</protein>
<sequence length="393" mass="43203">MILAKKIILVSLAAAAIAAVAWYFSPLSPPAISPNPSAANGDVAVRDPAKPDQETATTTPQQFVPSSNPPPAQPPLPKPDTEPCTGSDRTNFDCYEGYYRTLVGSAGVPATFADLQARYPNNDYIRAQCHPLTHILGQAATEKYPTVAEAFTHGDSFCWSGYYHGVMEGIIGKIGRSELPDQLNSICANVEGRERYSFDYFNCVHGLGHGVMAYTNIELFDSLALCDRLEGSWERSSCYGGVYMENVIVDNKNHFTKYLKPDDPLYPCNAVDDKYKNDCYLMQTSYMLKVLNGSFAKVFEECATVSEAGWRYTCFQSLGRDASGRSTSNAQQTAATCDLGTSYEQRSNCIIGAVKDFISYFHSDKPGYALCDILSPDLQQICRDTTKAYYAAL</sequence>
<reference evidence="3 4" key="1">
    <citation type="journal article" date="2016" name="Nat. Commun.">
        <title>Thousands of microbial genomes shed light on interconnected biogeochemical processes in an aquifer system.</title>
        <authorList>
            <person name="Anantharaman K."/>
            <person name="Brown C.T."/>
            <person name="Hug L.A."/>
            <person name="Sharon I."/>
            <person name="Castelle C.J."/>
            <person name="Probst A.J."/>
            <person name="Thomas B.C."/>
            <person name="Singh A."/>
            <person name="Wilkins M.J."/>
            <person name="Karaoz U."/>
            <person name="Brodie E.L."/>
            <person name="Williams K.H."/>
            <person name="Hubbard S.S."/>
            <person name="Banfield J.F."/>
        </authorList>
    </citation>
    <scope>NUCLEOTIDE SEQUENCE [LARGE SCALE GENOMIC DNA]</scope>
</reference>
<dbReference type="AlphaFoldDB" id="A0A1F5PI74"/>
<organism evidence="3 4">
    <name type="scientific">Candidatus Doudnabacteria bacterium RIFCSPHIGHO2_01_FULL_50_11</name>
    <dbReference type="NCBI Taxonomy" id="1817828"/>
    <lineage>
        <taxon>Bacteria</taxon>
        <taxon>Candidatus Doudnaibacteriota</taxon>
    </lineage>
</organism>
<dbReference type="Proteomes" id="UP000178377">
    <property type="component" value="Unassembled WGS sequence"/>
</dbReference>
<accession>A0A1F5PI74</accession>
<evidence type="ECO:0000256" key="1">
    <source>
        <dbReference type="SAM" id="MobiDB-lite"/>
    </source>
</evidence>
<evidence type="ECO:0000313" key="3">
    <source>
        <dbReference type="EMBL" id="OGE89625.1"/>
    </source>
</evidence>
<feature type="compositionally biased region" description="Pro residues" evidence="1">
    <location>
        <begin position="67"/>
        <end position="78"/>
    </location>
</feature>
<comment type="caution">
    <text evidence="3">The sequence shown here is derived from an EMBL/GenBank/DDBJ whole genome shotgun (WGS) entry which is preliminary data.</text>
</comment>
<feature type="compositionally biased region" description="Polar residues" evidence="1">
    <location>
        <begin position="54"/>
        <end position="64"/>
    </location>
</feature>
<feature type="compositionally biased region" description="Basic and acidic residues" evidence="1">
    <location>
        <begin position="44"/>
        <end position="53"/>
    </location>
</feature>
<evidence type="ECO:0000313" key="4">
    <source>
        <dbReference type="Proteomes" id="UP000178377"/>
    </source>
</evidence>
<keyword evidence="2" id="KW-0732">Signal</keyword>
<evidence type="ECO:0000256" key="2">
    <source>
        <dbReference type="SAM" id="SignalP"/>
    </source>
</evidence>
<proteinExistence type="predicted"/>
<feature type="region of interest" description="Disordered" evidence="1">
    <location>
        <begin position="35"/>
        <end position="87"/>
    </location>
</feature>
<dbReference type="EMBL" id="MFEO01000018">
    <property type="protein sequence ID" value="OGE89625.1"/>
    <property type="molecule type" value="Genomic_DNA"/>
</dbReference>
<gene>
    <name evidence="3" type="ORF">A2722_02110</name>
</gene>